<dbReference type="SUPFAM" id="SSF47413">
    <property type="entry name" value="lambda repressor-like DNA-binding domains"/>
    <property type="match status" value="1"/>
</dbReference>
<evidence type="ECO:0000259" key="1">
    <source>
        <dbReference type="PROSITE" id="PS50943"/>
    </source>
</evidence>
<dbReference type="InterPro" id="IPR001387">
    <property type="entry name" value="Cro/C1-type_HTH"/>
</dbReference>
<sequence>MIELKNNLSMLMGKERVSASKLSEKTGISRTTIHGIYHEKTESPDTKTILTLCHYFGITPNEFFGIDNK</sequence>
<proteinExistence type="predicted"/>
<dbReference type="EMBL" id="MW368309">
    <property type="protein sequence ID" value="QRX38708.1"/>
    <property type="molecule type" value="Genomic_DNA"/>
</dbReference>
<dbReference type="SMART" id="SM00530">
    <property type="entry name" value="HTH_XRE"/>
    <property type="match status" value="1"/>
</dbReference>
<dbReference type="Gene3D" id="1.10.260.40">
    <property type="entry name" value="lambda repressor-like DNA-binding domains"/>
    <property type="match status" value="1"/>
</dbReference>
<dbReference type="Pfam" id="PF13443">
    <property type="entry name" value="HTH_26"/>
    <property type="match status" value="1"/>
</dbReference>
<name>A0A894TKU7_STAEP</name>
<protein>
    <submittedName>
        <fullName evidence="2">Transcriptional regulator Str</fullName>
    </submittedName>
</protein>
<dbReference type="PROSITE" id="PS50943">
    <property type="entry name" value="HTH_CROC1"/>
    <property type="match status" value="1"/>
</dbReference>
<feature type="domain" description="HTH cro/C1-type" evidence="1">
    <location>
        <begin position="20"/>
        <end position="63"/>
    </location>
</feature>
<organism evidence="2">
    <name type="scientific">Staphylococcus epidermidis</name>
    <dbReference type="NCBI Taxonomy" id="1282"/>
    <lineage>
        <taxon>Bacteria</taxon>
        <taxon>Bacillati</taxon>
        <taxon>Bacillota</taxon>
        <taxon>Bacilli</taxon>
        <taxon>Bacillales</taxon>
        <taxon>Staphylococcaceae</taxon>
        <taxon>Staphylococcus</taxon>
    </lineage>
</organism>
<dbReference type="AlphaFoldDB" id="A0A894TKU7"/>
<dbReference type="GO" id="GO:0003677">
    <property type="term" value="F:DNA binding"/>
    <property type="evidence" value="ECO:0007669"/>
    <property type="project" value="InterPro"/>
</dbReference>
<reference evidence="2" key="1">
    <citation type="submission" date="2020-12" db="EMBL/GenBank/DDBJ databases">
        <title>Staphylococcus epidermidis phages transfer antimicrobial resistance plasmids and mobilize chromosomal islands.</title>
        <authorList>
            <person name="Fisarova L."/>
            <person name="Botka T."/>
            <person name="Du X."/>
            <person name="Maslanova I."/>
            <person name="Bardy P."/>
            <person name="Pantucek R."/>
            <person name="Muhlenbruch L."/>
            <person name="Benesik M."/>
            <person name="Winstel V."/>
            <person name="Larsen J."/>
            <person name="Rosenstein R."/>
            <person name="Peschel A."/>
            <person name="Doskar J."/>
        </authorList>
    </citation>
    <scope>NUCLEOTIDE SEQUENCE</scope>
    <source>
        <strain evidence="2">SE48</strain>
    </source>
</reference>
<accession>A0A894TKU7</accession>
<evidence type="ECO:0000313" key="2">
    <source>
        <dbReference type="EMBL" id="QRX38708.1"/>
    </source>
</evidence>
<dbReference type="InterPro" id="IPR010982">
    <property type="entry name" value="Lambda_DNA-bd_dom_sf"/>
</dbReference>